<feature type="compositionally biased region" description="Low complexity" evidence="1">
    <location>
        <begin position="1"/>
        <end position="17"/>
    </location>
</feature>
<evidence type="ECO:0000256" key="1">
    <source>
        <dbReference type="SAM" id="MobiDB-lite"/>
    </source>
</evidence>
<accession>A0A084W4Q2</accession>
<dbReference type="EnsemblMetazoa" id="ASIC013159-RA">
    <property type="protein sequence ID" value="ASIC013159-PA"/>
    <property type="gene ID" value="ASIC013159"/>
</dbReference>
<dbReference type="EMBL" id="KE525299">
    <property type="protein sequence ID" value="KFB45196.1"/>
    <property type="molecule type" value="Genomic_DNA"/>
</dbReference>
<sequence>METTTTATPPTTTAATASGGGAVPPPSGSGSPTGVTSAEIPSTTTAVGSAGSGSGGGGGTPTTPAPTAASSSSTTTTATAVIDTVASTVSYHRRPYPDAALKLDEAVRKVLKRLLNSNDFPDQQRINIHKLAEELFKAGKNVSYRDKCYISVVG</sequence>
<feature type="region of interest" description="Disordered" evidence="1">
    <location>
        <begin position="1"/>
        <end position="77"/>
    </location>
</feature>
<feature type="compositionally biased region" description="Low complexity" evidence="1">
    <location>
        <begin position="61"/>
        <end position="77"/>
    </location>
</feature>
<proteinExistence type="predicted"/>
<reference evidence="3" key="2">
    <citation type="submission" date="2020-05" db="UniProtKB">
        <authorList>
            <consortium name="EnsemblMetazoa"/>
        </authorList>
    </citation>
    <scope>IDENTIFICATION</scope>
</reference>
<reference evidence="2 4" key="1">
    <citation type="journal article" date="2014" name="BMC Genomics">
        <title>Genome sequence of Anopheles sinensis provides insight into genetics basis of mosquito competence for malaria parasites.</title>
        <authorList>
            <person name="Zhou D."/>
            <person name="Zhang D."/>
            <person name="Ding G."/>
            <person name="Shi L."/>
            <person name="Hou Q."/>
            <person name="Ye Y."/>
            <person name="Xu Y."/>
            <person name="Zhou H."/>
            <person name="Xiong C."/>
            <person name="Li S."/>
            <person name="Yu J."/>
            <person name="Hong S."/>
            <person name="Yu X."/>
            <person name="Zou P."/>
            <person name="Chen C."/>
            <person name="Chang X."/>
            <person name="Wang W."/>
            <person name="Lv Y."/>
            <person name="Sun Y."/>
            <person name="Ma L."/>
            <person name="Shen B."/>
            <person name="Zhu C."/>
        </authorList>
    </citation>
    <scope>NUCLEOTIDE SEQUENCE [LARGE SCALE GENOMIC DNA]</scope>
</reference>
<evidence type="ECO:0000313" key="2">
    <source>
        <dbReference type="EMBL" id="KFB45196.1"/>
    </source>
</evidence>
<feature type="compositionally biased region" description="Gly residues" evidence="1">
    <location>
        <begin position="50"/>
        <end position="60"/>
    </location>
</feature>
<keyword evidence="4" id="KW-1185">Reference proteome</keyword>
<evidence type="ECO:0000313" key="3">
    <source>
        <dbReference type="EnsemblMetazoa" id="ASIC013159-PA"/>
    </source>
</evidence>
<organism evidence="2">
    <name type="scientific">Anopheles sinensis</name>
    <name type="common">Mosquito</name>
    <dbReference type="NCBI Taxonomy" id="74873"/>
    <lineage>
        <taxon>Eukaryota</taxon>
        <taxon>Metazoa</taxon>
        <taxon>Ecdysozoa</taxon>
        <taxon>Arthropoda</taxon>
        <taxon>Hexapoda</taxon>
        <taxon>Insecta</taxon>
        <taxon>Pterygota</taxon>
        <taxon>Neoptera</taxon>
        <taxon>Endopterygota</taxon>
        <taxon>Diptera</taxon>
        <taxon>Nematocera</taxon>
        <taxon>Culicoidea</taxon>
        <taxon>Culicidae</taxon>
        <taxon>Anophelinae</taxon>
        <taxon>Anopheles</taxon>
    </lineage>
</organism>
<dbReference type="EMBL" id="ATLV01020368">
    <property type="status" value="NOT_ANNOTATED_CDS"/>
    <property type="molecule type" value="Genomic_DNA"/>
</dbReference>
<name>A0A084W4Q2_ANOSI</name>
<evidence type="ECO:0000313" key="4">
    <source>
        <dbReference type="Proteomes" id="UP000030765"/>
    </source>
</evidence>
<protein>
    <submittedName>
        <fullName evidence="2 3">Uncharacterized protein</fullName>
    </submittedName>
</protein>
<dbReference type="Proteomes" id="UP000030765">
    <property type="component" value="Unassembled WGS sequence"/>
</dbReference>
<feature type="compositionally biased region" description="Low complexity" evidence="1">
    <location>
        <begin position="28"/>
        <end position="49"/>
    </location>
</feature>
<gene>
    <name evidence="2" type="ORF">ZHAS_00013159</name>
</gene>
<dbReference type="VEuPathDB" id="VectorBase:ASIC013159"/>
<dbReference type="AlphaFoldDB" id="A0A084W4Q2"/>